<accession>A0A9C6TYY4</accession>
<dbReference type="GeneID" id="113203448"/>
<dbReference type="GO" id="GO:0004503">
    <property type="term" value="F:tyrosinase activity"/>
    <property type="evidence" value="ECO:0007669"/>
    <property type="project" value="UniProtKB-ARBA"/>
</dbReference>
<name>A0A9C6TYY4_FRAOC</name>
<keyword evidence="8" id="KW-0503">Monooxygenase</keyword>
<keyword evidence="10" id="KW-0812">Transmembrane</keyword>
<reference evidence="13" key="2">
    <citation type="submission" date="2025-08" db="UniProtKB">
        <authorList>
            <consortium name="RefSeq"/>
        </authorList>
    </citation>
    <scope>IDENTIFICATION</scope>
    <source>
        <tissue evidence="13">Whole organism</tissue>
    </source>
</reference>
<evidence type="ECO:0000256" key="8">
    <source>
        <dbReference type="ARBA" id="ARBA00023033"/>
    </source>
</evidence>
<keyword evidence="5" id="KW-0479">Metal-binding</keyword>
<dbReference type="InterPro" id="IPR013788">
    <property type="entry name" value="Hemocyanin/hexamerin"/>
</dbReference>
<proteinExistence type="inferred from homology"/>
<dbReference type="InterPro" id="IPR002227">
    <property type="entry name" value="Tyrosinase_Cu-bd"/>
</dbReference>
<keyword evidence="4" id="KW-0964">Secreted</keyword>
<dbReference type="Gene3D" id="2.60.40.1520">
    <property type="entry name" value="Hemocyanin, C-terminal domain"/>
    <property type="match status" value="1"/>
</dbReference>
<evidence type="ECO:0000256" key="6">
    <source>
        <dbReference type="ARBA" id="ARBA00023002"/>
    </source>
</evidence>
<keyword evidence="12" id="KW-1185">Reference proteome</keyword>
<evidence type="ECO:0000256" key="2">
    <source>
        <dbReference type="ARBA" id="ARBA00004613"/>
    </source>
</evidence>
<keyword evidence="9" id="KW-1015">Disulfide bond</keyword>
<dbReference type="GO" id="GO:0046872">
    <property type="term" value="F:metal ion binding"/>
    <property type="evidence" value="ECO:0007669"/>
    <property type="project" value="UniProtKB-KW"/>
</dbReference>
<dbReference type="Gene3D" id="1.20.1370.10">
    <property type="entry name" value="Hemocyanin, N-terminal domain"/>
    <property type="match status" value="1"/>
</dbReference>
<dbReference type="Gene3D" id="1.10.1280.10">
    <property type="entry name" value="Di-copper center containing domain from catechol oxidase"/>
    <property type="match status" value="1"/>
</dbReference>
<dbReference type="Proteomes" id="UP000504606">
    <property type="component" value="Unplaced"/>
</dbReference>
<dbReference type="PANTHER" id="PTHR11511:SF4">
    <property type="entry name" value="PHENOLOXIDASE 2-RELATED"/>
    <property type="match status" value="1"/>
</dbReference>
<evidence type="ECO:0000256" key="10">
    <source>
        <dbReference type="SAM" id="Phobius"/>
    </source>
</evidence>
<protein>
    <submittedName>
        <fullName evidence="13">Phenoloxidase 2-like</fullName>
    </submittedName>
</protein>
<feature type="domain" description="Tyrosinase copper-binding" evidence="11">
    <location>
        <begin position="440"/>
        <end position="451"/>
    </location>
</feature>
<dbReference type="PANTHER" id="PTHR11511">
    <property type="entry name" value="LARVAL STORAGE PROTEIN/PHENOLOXIDASE"/>
    <property type="match status" value="1"/>
</dbReference>
<dbReference type="InterPro" id="IPR005203">
    <property type="entry name" value="Hemocyanin_C"/>
</dbReference>
<evidence type="ECO:0000256" key="1">
    <source>
        <dbReference type="ARBA" id="ARBA00001973"/>
    </source>
</evidence>
<comment type="similarity">
    <text evidence="3">Belongs to the tyrosinase family.</text>
</comment>
<dbReference type="Pfam" id="PF03723">
    <property type="entry name" value="Hemocyanin_C"/>
    <property type="match status" value="1"/>
</dbReference>
<reference evidence="13" key="1">
    <citation type="journal article" date="2018" name="Proc. Natl. Acad. Sci. U.S.A.">
        <title>Phylogenomics and the evolution of hemipteroid insects.</title>
        <authorList>
            <person name="Johnson K.P."/>
            <person name="Dietrich C.H."/>
            <person name="Friedrich F."/>
            <person name="Beutel R.G."/>
            <person name="Wipfler B."/>
            <person name="Peters R.S."/>
            <person name="Allen J.M."/>
            <person name="Petersen M."/>
            <person name="Donath A."/>
            <person name="Walden K.K."/>
            <person name="Kozlov A.M."/>
            <person name="Podsiadlowski L."/>
            <person name="Mayer C."/>
            <person name="Meusemann K."/>
            <person name="Vasilikopoulos A."/>
            <person name="Waterhouse R.M."/>
            <person name="Cameron S.L."/>
            <person name="Weirauch C."/>
            <person name="Swanson D.R."/>
            <person name="Percy D.M."/>
            <person name="Hardy N.B."/>
            <person name="Terry I."/>
            <person name="Liu S."/>
            <person name="Zhou X."/>
            <person name="Misof B."/>
            <person name="Robertson H.M."/>
            <person name="Yoshizawa K."/>
        </authorList>
    </citation>
    <scope>NUCLEOTIDE SEQUENCE</scope>
    <source>
        <tissue evidence="13">Whole organism</tissue>
    </source>
</reference>
<dbReference type="RefSeq" id="XP_052119769.1">
    <property type="nucleotide sequence ID" value="XM_052263809.1"/>
</dbReference>
<sequence>MDEKKPTGRKKLWVWIGAVSVLLVTAGLVVGVVYVVKHPSETVSPARPAASDLLYLFDRPAEPIFSLRGINRDVAFDVPHAYLPERYRQREAEVREQVRRAAKRVVMVPEIEMPAERFADINTRLPFRSAFTRSAPPFLALVIRFWHFFDESSSVEDLLARAVWARLHFNPEMILDALMLYMLRSPLQSVRDLRIPELPEYIPELYVNDEFFAKAREEMHMVPPNNRAPVAVARNVGKDDESVLWYFREDPHFHVFHWKWHVYYPAGTDDDQYVDLPRRGELFVHLHRQFTARYNAERFTNGLPAVLPMDVHKPLPKGYFPKMVHLHGSKGTVGRQDNATLLPLKTFVDNHDKWIKGYERVLDQGYVVLKNGTQKRLVDIEGLDIISNLLEGNTVVSPDYNFYGNVHNDLHANLPRAADPIAVHNEPLTVTSFITTVAKDPAFFNIHQLMDDLYEKYKKKYTLPYDIAKDLTPLPGVTLHSVAVRTANAAAANELSTYYQQSDLDVSLGLDYTPAGRQYARFTHLQHRPFHYELRVTNNESRPRRVFVRLALLMVQDEKGAPLDLDFRRRFSLLLDVYDAVLAPGDNTLRRQSTQSALTIDNDAIYAEGRDAGAVRRGNVCRCGWPQGLLLPRGSAAGTPYQLLAMVTDYEQDKAPTSGSSETCDDGWLMCGVIGSAHYPDVRAMGFPLDRPFPAGVASLEDLLTPNMALADVRVTFENRTEPPTAVLQGDRSTSWMPTV</sequence>
<dbReference type="GO" id="GO:0006582">
    <property type="term" value="P:melanin metabolic process"/>
    <property type="evidence" value="ECO:0007669"/>
    <property type="project" value="UniProtKB-ARBA"/>
</dbReference>
<keyword evidence="10" id="KW-1133">Transmembrane helix</keyword>
<dbReference type="PRINTS" id="PR00187">
    <property type="entry name" value="HAEMOCYANIN"/>
</dbReference>
<dbReference type="SUPFAM" id="SSF48050">
    <property type="entry name" value="Hemocyanin, N-terminal domain"/>
    <property type="match status" value="1"/>
</dbReference>
<gene>
    <name evidence="13" type="primary">LOC113203448</name>
</gene>
<evidence type="ECO:0000313" key="13">
    <source>
        <dbReference type="RefSeq" id="XP_052119769.1"/>
    </source>
</evidence>
<comment type="cofactor">
    <cofactor evidence="1">
        <name>Cu(2+)</name>
        <dbReference type="ChEBI" id="CHEBI:29036"/>
    </cofactor>
</comment>
<dbReference type="InterPro" id="IPR008922">
    <property type="entry name" value="Di-copper_centre_dom_sf"/>
</dbReference>
<evidence type="ECO:0000256" key="5">
    <source>
        <dbReference type="ARBA" id="ARBA00022723"/>
    </source>
</evidence>
<dbReference type="AlphaFoldDB" id="A0A9C6TYY4"/>
<evidence type="ECO:0000313" key="12">
    <source>
        <dbReference type="Proteomes" id="UP000504606"/>
    </source>
</evidence>
<evidence type="ECO:0000259" key="11">
    <source>
        <dbReference type="PROSITE" id="PS00498"/>
    </source>
</evidence>
<organism evidence="12 13">
    <name type="scientific">Frankliniella occidentalis</name>
    <name type="common">Western flower thrips</name>
    <name type="synonym">Euthrips occidentalis</name>
    <dbReference type="NCBI Taxonomy" id="133901"/>
    <lineage>
        <taxon>Eukaryota</taxon>
        <taxon>Metazoa</taxon>
        <taxon>Ecdysozoa</taxon>
        <taxon>Arthropoda</taxon>
        <taxon>Hexapoda</taxon>
        <taxon>Insecta</taxon>
        <taxon>Pterygota</taxon>
        <taxon>Neoptera</taxon>
        <taxon>Paraneoptera</taxon>
        <taxon>Thysanoptera</taxon>
        <taxon>Terebrantia</taxon>
        <taxon>Thripoidea</taxon>
        <taxon>Thripidae</taxon>
        <taxon>Frankliniella</taxon>
    </lineage>
</organism>
<keyword evidence="10" id="KW-0472">Membrane</keyword>
<dbReference type="PROSITE" id="PS00498">
    <property type="entry name" value="TYROSINASE_2"/>
    <property type="match status" value="1"/>
</dbReference>
<dbReference type="SUPFAM" id="SSF48056">
    <property type="entry name" value="Di-copper centre-containing domain"/>
    <property type="match status" value="1"/>
</dbReference>
<evidence type="ECO:0000256" key="3">
    <source>
        <dbReference type="ARBA" id="ARBA00009928"/>
    </source>
</evidence>
<comment type="subcellular location">
    <subcellularLocation>
        <location evidence="2">Secreted</location>
    </subcellularLocation>
</comment>
<evidence type="ECO:0000256" key="7">
    <source>
        <dbReference type="ARBA" id="ARBA00023008"/>
    </source>
</evidence>
<dbReference type="InterPro" id="IPR036697">
    <property type="entry name" value="Hemocyanin_N_sf"/>
</dbReference>
<dbReference type="SUPFAM" id="SSF81296">
    <property type="entry name" value="E set domains"/>
    <property type="match status" value="1"/>
</dbReference>
<dbReference type="GO" id="GO:0005576">
    <property type="term" value="C:extracellular region"/>
    <property type="evidence" value="ECO:0007669"/>
    <property type="project" value="UniProtKB-SubCell"/>
</dbReference>
<dbReference type="Pfam" id="PF00372">
    <property type="entry name" value="Hemocyanin_M"/>
    <property type="match status" value="1"/>
</dbReference>
<evidence type="ECO:0000256" key="9">
    <source>
        <dbReference type="ARBA" id="ARBA00023157"/>
    </source>
</evidence>
<dbReference type="InterPro" id="IPR037020">
    <property type="entry name" value="Hemocyanin_C_sf"/>
</dbReference>
<keyword evidence="6" id="KW-0560">Oxidoreductase</keyword>
<dbReference type="InterPro" id="IPR014756">
    <property type="entry name" value="Ig_E-set"/>
</dbReference>
<keyword evidence="7" id="KW-0186">Copper</keyword>
<feature type="transmembrane region" description="Helical" evidence="10">
    <location>
        <begin position="12"/>
        <end position="36"/>
    </location>
</feature>
<dbReference type="OrthoDB" id="10352243at2759"/>
<dbReference type="KEGG" id="foc:113203448"/>
<evidence type="ECO:0000256" key="4">
    <source>
        <dbReference type="ARBA" id="ARBA00022525"/>
    </source>
</evidence>
<dbReference type="InterPro" id="IPR000896">
    <property type="entry name" value="Hemocyanin/hexamerin_mid_dom"/>
</dbReference>